<evidence type="ECO:0000313" key="2">
    <source>
        <dbReference type="EMBL" id="GAA1985250.1"/>
    </source>
</evidence>
<dbReference type="Proteomes" id="UP001500013">
    <property type="component" value="Unassembled WGS sequence"/>
</dbReference>
<accession>A0ABN2SEK9</accession>
<comment type="caution">
    <text evidence="2">The sequence shown here is derived from an EMBL/GenBank/DDBJ whole genome shotgun (WGS) entry which is preliminary data.</text>
</comment>
<keyword evidence="3" id="KW-1185">Reference proteome</keyword>
<feature type="region of interest" description="Disordered" evidence="1">
    <location>
        <begin position="1"/>
        <end position="84"/>
    </location>
</feature>
<reference evidence="2 3" key="1">
    <citation type="journal article" date="2019" name="Int. J. Syst. Evol. Microbiol.">
        <title>The Global Catalogue of Microorganisms (GCM) 10K type strain sequencing project: providing services to taxonomists for standard genome sequencing and annotation.</title>
        <authorList>
            <consortium name="The Broad Institute Genomics Platform"/>
            <consortium name="The Broad Institute Genome Sequencing Center for Infectious Disease"/>
            <person name="Wu L."/>
            <person name="Ma J."/>
        </authorList>
    </citation>
    <scope>NUCLEOTIDE SEQUENCE [LARGE SCALE GENOMIC DNA]</scope>
    <source>
        <strain evidence="2 3">JCM 15628</strain>
    </source>
</reference>
<dbReference type="RefSeq" id="WP_344063775.1">
    <property type="nucleotide sequence ID" value="NZ_BAAAPU010000008.1"/>
</dbReference>
<name>A0ABN2SEK9_9MICO</name>
<sequence>MTENVNPQSGEDSGQQPESSVRREPFAGTSEERNPERDATPEALHAPGDGDQDELEAQAADDFYHDRPAATSARVFDAESNSGN</sequence>
<gene>
    <name evidence="2" type="ORF">GCM10009817_28370</name>
</gene>
<evidence type="ECO:0000313" key="3">
    <source>
        <dbReference type="Proteomes" id="UP001500013"/>
    </source>
</evidence>
<protein>
    <submittedName>
        <fullName evidence="2">Uncharacterized protein</fullName>
    </submittedName>
</protein>
<proteinExistence type="predicted"/>
<evidence type="ECO:0000256" key="1">
    <source>
        <dbReference type="SAM" id="MobiDB-lite"/>
    </source>
</evidence>
<feature type="compositionally biased region" description="Polar residues" evidence="1">
    <location>
        <begin position="1"/>
        <end position="19"/>
    </location>
</feature>
<organism evidence="2 3">
    <name type="scientific">Terrabacter lapilli</name>
    <dbReference type="NCBI Taxonomy" id="436231"/>
    <lineage>
        <taxon>Bacteria</taxon>
        <taxon>Bacillati</taxon>
        <taxon>Actinomycetota</taxon>
        <taxon>Actinomycetes</taxon>
        <taxon>Micrococcales</taxon>
        <taxon>Intrasporangiaceae</taxon>
        <taxon>Terrabacter</taxon>
    </lineage>
</organism>
<feature type="compositionally biased region" description="Basic and acidic residues" evidence="1">
    <location>
        <begin position="20"/>
        <end position="40"/>
    </location>
</feature>
<dbReference type="EMBL" id="BAAAPU010000008">
    <property type="protein sequence ID" value="GAA1985250.1"/>
    <property type="molecule type" value="Genomic_DNA"/>
</dbReference>